<gene>
    <name evidence="2" type="ORF">ECRASSUSDP1_LOCUS8719</name>
</gene>
<comment type="caution">
    <text evidence="2">The sequence shown here is derived from an EMBL/GenBank/DDBJ whole genome shotgun (WGS) entry which is preliminary data.</text>
</comment>
<protein>
    <submittedName>
        <fullName evidence="2">Uncharacterized protein</fullName>
    </submittedName>
</protein>
<reference evidence="2" key="1">
    <citation type="submission" date="2023-07" db="EMBL/GenBank/DDBJ databases">
        <authorList>
            <consortium name="AG Swart"/>
            <person name="Singh M."/>
            <person name="Singh A."/>
            <person name="Seah K."/>
            <person name="Emmerich C."/>
        </authorList>
    </citation>
    <scope>NUCLEOTIDE SEQUENCE</scope>
    <source>
        <strain evidence="2">DP1</strain>
    </source>
</reference>
<dbReference type="EMBL" id="CAMPGE010008540">
    <property type="protein sequence ID" value="CAI2367435.1"/>
    <property type="molecule type" value="Genomic_DNA"/>
</dbReference>
<dbReference type="Proteomes" id="UP001295684">
    <property type="component" value="Unassembled WGS sequence"/>
</dbReference>
<keyword evidence="3" id="KW-1185">Reference proteome</keyword>
<dbReference type="AlphaFoldDB" id="A0AAD1XAV2"/>
<evidence type="ECO:0000313" key="2">
    <source>
        <dbReference type="EMBL" id="CAI2367435.1"/>
    </source>
</evidence>
<sequence>MEREDLSNSERKTSTVVPLSEFSPIKISSLSMIRKENTCYESNFKRSQLSKDNINDDVDNKVKVLIAPYNKKELLNYKYMDFDLEMKNSPNPNLTLDVQSLNYWKKITDFVLKEEQESFKLTLKAIKRNYDHIKLQKLQNILKKKKRKKFKSNRRISVIKPIRIKKNSLLGMVIPKSGRRFANSISLKSQYFNMWSPKKRGIPSNTSFAADMDDTFTEICEGESSVSKNSQNSQPSSRKKETINDLPSQQRKLLELAREKYSRFTRKCNKQKKTKFRRKSKFQKQFKEFDKMSAIRYPTLNNTKMNNGFHNNIPQFRRCTKEEHASFLCDLPKLDISTTPIEPKSKSRAQKSKLLRSLDERDHRVLTSCGMVKKKDLFTNQSHQNYLNNRLIMEKFKPLVEIPTSAATPFSGSSLCNRRRRCGAKNKVVYQTNLCPFGGKSGFRYS</sequence>
<feature type="region of interest" description="Disordered" evidence="1">
    <location>
        <begin position="222"/>
        <end position="248"/>
    </location>
</feature>
<feature type="compositionally biased region" description="Polar residues" evidence="1">
    <location>
        <begin position="224"/>
        <end position="236"/>
    </location>
</feature>
<accession>A0AAD1XAV2</accession>
<evidence type="ECO:0000256" key="1">
    <source>
        <dbReference type="SAM" id="MobiDB-lite"/>
    </source>
</evidence>
<organism evidence="2 3">
    <name type="scientific">Euplotes crassus</name>
    <dbReference type="NCBI Taxonomy" id="5936"/>
    <lineage>
        <taxon>Eukaryota</taxon>
        <taxon>Sar</taxon>
        <taxon>Alveolata</taxon>
        <taxon>Ciliophora</taxon>
        <taxon>Intramacronucleata</taxon>
        <taxon>Spirotrichea</taxon>
        <taxon>Hypotrichia</taxon>
        <taxon>Euplotida</taxon>
        <taxon>Euplotidae</taxon>
        <taxon>Moneuplotes</taxon>
    </lineage>
</organism>
<evidence type="ECO:0000313" key="3">
    <source>
        <dbReference type="Proteomes" id="UP001295684"/>
    </source>
</evidence>
<proteinExistence type="predicted"/>
<name>A0AAD1XAV2_EUPCR</name>